<feature type="region of interest" description="Disordered" evidence="1">
    <location>
        <begin position="1"/>
        <end position="20"/>
    </location>
</feature>
<comment type="caution">
    <text evidence="2">The sequence shown here is derived from an EMBL/GenBank/DDBJ whole genome shotgun (WGS) entry which is preliminary data.</text>
</comment>
<proteinExistence type="predicted"/>
<dbReference type="Proteomes" id="UP000324897">
    <property type="component" value="Chromosome 3"/>
</dbReference>
<dbReference type="Gramene" id="TVU12935">
    <property type="protein sequence ID" value="TVU12935"/>
    <property type="gene ID" value="EJB05_46602"/>
</dbReference>
<evidence type="ECO:0000256" key="1">
    <source>
        <dbReference type="SAM" id="MobiDB-lite"/>
    </source>
</evidence>
<organism evidence="2 3">
    <name type="scientific">Eragrostis curvula</name>
    <name type="common">weeping love grass</name>
    <dbReference type="NCBI Taxonomy" id="38414"/>
    <lineage>
        <taxon>Eukaryota</taxon>
        <taxon>Viridiplantae</taxon>
        <taxon>Streptophyta</taxon>
        <taxon>Embryophyta</taxon>
        <taxon>Tracheophyta</taxon>
        <taxon>Spermatophyta</taxon>
        <taxon>Magnoliopsida</taxon>
        <taxon>Liliopsida</taxon>
        <taxon>Poales</taxon>
        <taxon>Poaceae</taxon>
        <taxon>PACMAD clade</taxon>
        <taxon>Chloridoideae</taxon>
        <taxon>Eragrostideae</taxon>
        <taxon>Eragrostidinae</taxon>
        <taxon>Eragrostis</taxon>
    </lineage>
</organism>
<dbReference type="EMBL" id="RWGY01000039">
    <property type="protein sequence ID" value="TVU12935.1"/>
    <property type="molecule type" value="Genomic_DNA"/>
</dbReference>
<evidence type="ECO:0000313" key="2">
    <source>
        <dbReference type="EMBL" id="TVU12935.1"/>
    </source>
</evidence>
<protein>
    <submittedName>
        <fullName evidence="2">Uncharacterized protein</fullName>
    </submittedName>
</protein>
<dbReference type="AlphaFoldDB" id="A0A5J9TNT0"/>
<accession>A0A5J9TNT0</accession>
<feature type="compositionally biased region" description="Basic and acidic residues" evidence="1">
    <location>
        <begin position="67"/>
        <end position="77"/>
    </location>
</feature>
<sequence>MDRAPQVSPSEDRFVRCLGHPPSIAQRQTCKREESAKEEGSEDDLPQLVAALVDGGHLGRRRHRRPSRDLRLRRQGQKIEDKASWPDFVFDTGSREKFQDYLCREGERLRQQDRAAMGRN</sequence>
<name>A0A5J9TNT0_9POAL</name>
<reference evidence="2 3" key="1">
    <citation type="journal article" date="2019" name="Sci. Rep.">
        <title>A high-quality genome of Eragrostis curvula grass provides insights into Poaceae evolution and supports new strategies to enhance forage quality.</title>
        <authorList>
            <person name="Carballo J."/>
            <person name="Santos B.A.C.M."/>
            <person name="Zappacosta D."/>
            <person name="Garbus I."/>
            <person name="Selva J.P."/>
            <person name="Gallo C.A."/>
            <person name="Diaz A."/>
            <person name="Albertini E."/>
            <person name="Caccamo M."/>
            <person name="Echenique V."/>
        </authorList>
    </citation>
    <scope>NUCLEOTIDE SEQUENCE [LARGE SCALE GENOMIC DNA]</scope>
    <source>
        <strain evidence="3">cv. Victoria</strain>
        <tissue evidence="2">Leaf</tissue>
    </source>
</reference>
<keyword evidence="3" id="KW-1185">Reference proteome</keyword>
<evidence type="ECO:0000313" key="3">
    <source>
        <dbReference type="Proteomes" id="UP000324897"/>
    </source>
</evidence>
<gene>
    <name evidence="2" type="ORF">EJB05_46602</name>
</gene>
<feature type="compositionally biased region" description="Basic and acidic residues" evidence="1">
    <location>
        <begin position="30"/>
        <end position="39"/>
    </location>
</feature>
<feature type="region of interest" description="Disordered" evidence="1">
    <location>
        <begin position="25"/>
        <end position="77"/>
    </location>
</feature>